<dbReference type="EMBL" id="LR797270">
    <property type="protein sequence ID" value="CAB4197823.1"/>
    <property type="molecule type" value="Genomic_DNA"/>
</dbReference>
<evidence type="ECO:0000313" key="2">
    <source>
        <dbReference type="EMBL" id="CAB4171019.1"/>
    </source>
</evidence>
<organism evidence="3">
    <name type="scientific">uncultured Caudovirales phage</name>
    <dbReference type="NCBI Taxonomy" id="2100421"/>
    <lineage>
        <taxon>Viruses</taxon>
        <taxon>Duplodnaviria</taxon>
        <taxon>Heunggongvirae</taxon>
        <taxon>Uroviricota</taxon>
        <taxon>Caudoviricetes</taxon>
        <taxon>Peduoviridae</taxon>
        <taxon>Maltschvirus</taxon>
        <taxon>Maltschvirus maltsch</taxon>
    </lineage>
</organism>
<evidence type="ECO:0000313" key="1">
    <source>
        <dbReference type="EMBL" id="CAB4155170.1"/>
    </source>
</evidence>
<reference evidence="3" key="1">
    <citation type="submission" date="2020-05" db="EMBL/GenBank/DDBJ databases">
        <authorList>
            <person name="Chiriac C."/>
            <person name="Salcher M."/>
            <person name="Ghai R."/>
            <person name="Kavagutti S V."/>
        </authorList>
    </citation>
    <scope>NUCLEOTIDE SEQUENCE</scope>
</reference>
<protein>
    <submittedName>
        <fullName evidence="3">Uncharacterized protein</fullName>
    </submittedName>
</protein>
<gene>
    <name evidence="3" type="ORF">UFOVP1307_33</name>
    <name evidence="1" type="ORF">UFOVP651_89</name>
    <name evidence="2" type="ORF">UFOVP902_168</name>
</gene>
<dbReference type="EMBL" id="LR796859">
    <property type="protein sequence ID" value="CAB4171019.1"/>
    <property type="molecule type" value="Genomic_DNA"/>
</dbReference>
<sequence>MDKNDELFKGTSFADLMSDVYHNSKKKDRQINQLIAQLQPLIRNASDATVIVPLIKEYLDVAVKNDDHLVKLTAIVQRFISTKQTIDGVDGLLSDEEKQQLMKIAEKTMSTELEDELDAITQEDSVLQSKIETAKSKLAKDVVNV</sequence>
<evidence type="ECO:0000313" key="3">
    <source>
        <dbReference type="EMBL" id="CAB4197823.1"/>
    </source>
</evidence>
<name>A0A6J5RK94_9CAUD</name>
<proteinExistence type="predicted"/>
<dbReference type="EMBL" id="LR796625">
    <property type="protein sequence ID" value="CAB4155170.1"/>
    <property type="molecule type" value="Genomic_DNA"/>
</dbReference>
<accession>A0A6J5RK94</accession>